<dbReference type="GO" id="GO:0000725">
    <property type="term" value="P:recombinational repair"/>
    <property type="evidence" value="ECO:0007669"/>
    <property type="project" value="TreeGrafter"/>
</dbReference>
<name>A0A1M6G729_9FLAO</name>
<dbReference type="GO" id="GO:0043138">
    <property type="term" value="F:3'-5' DNA helicase activity"/>
    <property type="evidence" value="ECO:0007669"/>
    <property type="project" value="TreeGrafter"/>
</dbReference>
<dbReference type="OrthoDB" id="1100019at2"/>
<feature type="domain" description="UvrD-like helicase ATP-binding" evidence="7">
    <location>
        <begin position="23"/>
        <end position="347"/>
    </location>
</feature>
<proteinExistence type="predicted"/>
<evidence type="ECO:0000256" key="5">
    <source>
        <dbReference type="ARBA" id="ARBA00034923"/>
    </source>
</evidence>
<evidence type="ECO:0000256" key="1">
    <source>
        <dbReference type="ARBA" id="ARBA00022741"/>
    </source>
</evidence>
<dbReference type="GO" id="GO:0005524">
    <property type="term" value="F:ATP binding"/>
    <property type="evidence" value="ECO:0007669"/>
    <property type="project" value="UniProtKB-UniRule"/>
</dbReference>
<dbReference type="RefSeq" id="WP_072991870.1">
    <property type="nucleotide sequence ID" value="NZ_FQYU01000002.1"/>
</dbReference>
<keyword evidence="9" id="KW-1185">Reference proteome</keyword>
<dbReference type="PANTHER" id="PTHR11070:SF2">
    <property type="entry name" value="ATP-DEPENDENT DNA HELICASE SRS2"/>
    <property type="match status" value="1"/>
</dbReference>
<dbReference type="PROSITE" id="PS51198">
    <property type="entry name" value="UVRD_HELICASE_ATP_BIND"/>
    <property type="match status" value="1"/>
</dbReference>
<dbReference type="Gene3D" id="3.40.50.300">
    <property type="entry name" value="P-loop containing nucleotide triphosphate hydrolases"/>
    <property type="match status" value="1"/>
</dbReference>
<feature type="binding site" evidence="6">
    <location>
        <begin position="44"/>
        <end position="51"/>
    </location>
    <ligand>
        <name>ATP</name>
        <dbReference type="ChEBI" id="CHEBI:30616"/>
    </ligand>
</feature>
<evidence type="ECO:0000313" key="8">
    <source>
        <dbReference type="EMBL" id="SHJ05766.1"/>
    </source>
</evidence>
<organism evidence="8 9">
    <name type="scientific">Pseudozobellia thermophila</name>
    <dbReference type="NCBI Taxonomy" id="192903"/>
    <lineage>
        <taxon>Bacteria</taxon>
        <taxon>Pseudomonadati</taxon>
        <taxon>Bacteroidota</taxon>
        <taxon>Flavobacteriia</taxon>
        <taxon>Flavobacteriales</taxon>
        <taxon>Flavobacteriaceae</taxon>
        <taxon>Pseudozobellia</taxon>
    </lineage>
</organism>
<gene>
    <name evidence="8" type="ORF">SAMN04488513_102704</name>
</gene>
<evidence type="ECO:0000256" key="6">
    <source>
        <dbReference type="PROSITE-ProRule" id="PRU00560"/>
    </source>
</evidence>
<evidence type="ECO:0000256" key="3">
    <source>
        <dbReference type="ARBA" id="ARBA00022806"/>
    </source>
</evidence>
<evidence type="ECO:0000256" key="2">
    <source>
        <dbReference type="ARBA" id="ARBA00022801"/>
    </source>
</evidence>
<evidence type="ECO:0000313" key="9">
    <source>
        <dbReference type="Proteomes" id="UP000184543"/>
    </source>
</evidence>
<keyword evidence="4 6" id="KW-0067">ATP-binding</keyword>
<dbReference type="GO" id="GO:0016787">
    <property type="term" value="F:hydrolase activity"/>
    <property type="evidence" value="ECO:0007669"/>
    <property type="project" value="UniProtKB-UniRule"/>
</dbReference>
<dbReference type="Pfam" id="PF00580">
    <property type="entry name" value="UvrD-helicase"/>
    <property type="match status" value="1"/>
</dbReference>
<dbReference type="PANTHER" id="PTHR11070">
    <property type="entry name" value="UVRD / RECB / PCRA DNA HELICASE FAMILY MEMBER"/>
    <property type="match status" value="1"/>
</dbReference>
<dbReference type="GO" id="GO:0005829">
    <property type="term" value="C:cytosol"/>
    <property type="evidence" value="ECO:0007669"/>
    <property type="project" value="TreeGrafter"/>
</dbReference>
<protein>
    <recommendedName>
        <fullName evidence="5">DNA 3'-5' helicase II</fullName>
    </recommendedName>
</protein>
<dbReference type="GO" id="GO:0003677">
    <property type="term" value="F:DNA binding"/>
    <property type="evidence" value="ECO:0007669"/>
    <property type="project" value="InterPro"/>
</dbReference>
<dbReference type="EMBL" id="FQYU01000002">
    <property type="protein sequence ID" value="SHJ05766.1"/>
    <property type="molecule type" value="Genomic_DNA"/>
</dbReference>
<dbReference type="STRING" id="192903.SAMN04488513_102704"/>
<reference evidence="9" key="1">
    <citation type="submission" date="2016-11" db="EMBL/GenBank/DDBJ databases">
        <authorList>
            <person name="Varghese N."/>
            <person name="Submissions S."/>
        </authorList>
    </citation>
    <scope>NUCLEOTIDE SEQUENCE [LARGE SCALE GENOMIC DNA]</scope>
    <source>
        <strain evidence="9">DSM 19858</strain>
    </source>
</reference>
<evidence type="ECO:0000259" key="7">
    <source>
        <dbReference type="PROSITE" id="PS51198"/>
    </source>
</evidence>
<dbReference type="AlphaFoldDB" id="A0A1M6G729"/>
<dbReference type="InterPro" id="IPR027417">
    <property type="entry name" value="P-loop_NTPase"/>
</dbReference>
<evidence type="ECO:0000256" key="4">
    <source>
        <dbReference type="ARBA" id="ARBA00022840"/>
    </source>
</evidence>
<sequence>MPQEINITKADIEYAEKVLLPEGKEFDEERRLFIRNLETLDLQAVPGSGKTTALLAKLLILERYMPLKSGRGVLVISHTNAAVDEIKERIGKHCPKLFAYPNFVGTIQSFVDTFLAIPFYTNKFKKKPSRIDSEIYDERLSQILSNPWHCKFGLSNNILKKIFYLKNVNESIFYKYRFDISEDEIILIKALNGEKLEIKKPRRGRNYQDYSIEEKLSLYNWFKNLKIHLLKNKEVLHYDDAYFLANLSFKNNPAVITLLQKRFKFVFVDEMQDMDIHQHDLIEAVFHPDESTQSIIQRIGDKNQAIYNGGSVHLENIWSIRENMMYINGSHRLSPRIAELVQNLALTPNPVEGRNLNPDGSAIDIKPIIFVYNDNTIEQVIPSFAEQIKELQVSGLIPENPTNKFMAVAWVKENDDSNKIALRDYWPHFAKASSGQQIDFKVLEDYIMYFDKEKKTLESVRKNILNALLKILRLENVSHENDRVYTKRKLINFFKTLENKEYETLKLNLYKWSIECIRGKSLETITAIREYIPTFLSVFQKEVVSSANFINGESEINVDAHKDEPKVNKFDSDGINIEIGTIHSAKGQTHTATLYLETFYNKGYGNYESERLRNQLKGKNIVDTLKSNVGGKDKIRQTTKMAYVGFSRPTHLLCIAIHKDRFDSVLSDLNDDDWDIIEIETVD</sequence>
<dbReference type="InterPro" id="IPR014016">
    <property type="entry name" value="UvrD-like_ATP-bd"/>
</dbReference>
<dbReference type="Proteomes" id="UP000184543">
    <property type="component" value="Unassembled WGS sequence"/>
</dbReference>
<accession>A0A1M6G729</accession>
<dbReference type="SUPFAM" id="SSF52540">
    <property type="entry name" value="P-loop containing nucleoside triphosphate hydrolases"/>
    <property type="match status" value="1"/>
</dbReference>
<keyword evidence="1 6" id="KW-0547">Nucleotide-binding</keyword>
<dbReference type="InterPro" id="IPR000212">
    <property type="entry name" value="DNA_helicase_UvrD/REP"/>
</dbReference>
<keyword evidence="2 6" id="KW-0378">Hydrolase</keyword>
<keyword evidence="3 6" id="KW-0347">Helicase</keyword>